<feature type="compositionally biased region" description="Polar residues" evidence="1">
    <location>
        <begin position="36"/>
        <end position="50"/>
    </location>
</feature>
<dbReference type="EMBL" id="LSRL02003781">
    <property type="protein sequence ID" value="TDG38416.1"/>
    <property type="molecule type" value="Genomic_DNA"/>
</dbReference>
<gene>
    <name evidence="2" type="ORF">AWZ03_015162</name>
</gene>
<sequence>PGCSGDHVASSERYTPGSGLDAPVHCVPGLGDRLPPSSSEHNTPELSWGSSRPGYASDGGVLLARHSEAIQPTCPVPSTIRQGWVAVAAVLVIAMLDRRTRRLRGDTANVPPSEPYTPELGRGGGRCGPAGRPAHPTPNVVRQSGGVARPGHTIAPKASPSPIDCPCLQHG</sequence>
<dbReference type="Proteomes" id="UP000295192">
    <property type="component" value="Unassembled WGS sequence"/>
</dbReference>
<evidence type="ECO:0000256" key="1">
    <source>
        <dbReference type="SAM" id="MobiDB-lite"/>
    </source>
</evidence>
<name>A0A484AP83_DRONA</name>
<feature type="non-terminal residue" evidence="2">
    <location>
        <position position="1"/>
    </location>
</feature>
<feature type="region of interest" description="Disordered" evidence="1">
    <location>
        <begin position="105"/>
        <end position="171"/>
    </location>
</feature>
<feature type="region of interest" description="Disordered" evidence="1">
    <location>
        <begin position="1"/>
        <end position="53"/>
    </location>
</feature>
<dbReference type="AlphaFoldDB" id="A0A484AP83"/>
<accession>A0A484AP83</accession>
<organism evidence="2 3">
    <name type="scientific">Drosophila navojoa</name>
    <name type="common">Fruit fly</name>
    <dbReference type="NCBI Taxonomy" id="7232"/>
    <lineage>
        <taxon>Eukaryota</taxon>
        <taxon>Metazoa</taxon>
        <taxon>Ecdysozoa</taxon>
        <taxon>Arthropoda</taxon>
        <taxon>Hexapoda</taxon>
        <taxon>Insecta</taxon>
        <taxon>Pterygota</taxon>
        <taxon>Neoptera</taxon>
        <taxon>Endopterygota</taxon>
        <taxon>Diptera</taxon>
        <taxon>Brachycera</taxon>
        <taxon>Muscomorpha</taxon>
        <taxon>Ephydroidea</taxon>
        <taxon>Drosophilidae</taxon>
        <taxon>Drosophila</taxon>
    </lineage>
</organism>
<keyword evidence="3" id="KW-1185">Reference proteome</keyword>
<reference evidence="2 3" key="1">
    <citation type="journal article" date="2019" name="J. Hered.">
        <title>An Improved Genome Assembly for Drosophila navojoa, the Basal Species in the mojavensis Cluster.</title>
        <authorList>
            <person name="Vanderlinde T."/>
            <person name="Dupim E.G."/>
            <person name="Nazario-Yepiz N.O."/>
            <person name="Carvalho A.B."/>
        </authorList>
    </citation>
    <scope>NUCLEOTIDE SEQUENCE [LARGE SCALE GENOMIC DNA]</scope>
    <source>
        <strain evidence="2">Navoj_Jal97</strain>
        <tissue evidence="2">Whole organism</tissue>
    </source>
</reference>
<evidence type="ECO:0000313" key="2">
    <source>
        <dbReference type="EMBL" id="TDG38416.1"/>
    </source>
</evidence>
<proteinExistence type="predicted"/>
<comment type="caution">
    <text evidence="2">The sequence shown here is derived from an EMBL/GenBank/DDBJ whole genome shotgun (WGS) entry which is preliminary data.</text>
</comment>
<evidence type="ECO:0000313" key="3">
    <source>
        <dbReference type="Proteomes" id="UP000295192"/>
    </source>
</evidence>
<protein>
    <submittedName>
        <fullName evidence="2">Uncharacterized protein</fullName>
    </submittedName>
</protein>